<dbReference type="EMBL" id="CP000393">
    <property type="protein sequence ID" value="ABG49591.1"/>
    <property type="molecule type" value="Genomic_DNA"/>
</dbReference>
<proteinExistence type="predicted"/>
<gene>
    <name evidence="1" type="ordered locus">Tery_0084</name>
</gene>
<evidence type="ECO:0000313" key="1">
    <source>
        <dbReference type="EMBL" id="ABG49591.1"/>
    </source>
</evidence>
<accession>Q11A83</accession>
<sequence>MQSITLEKLLYERLEKNFYEYKTQAHRNWKQLLNTQLETIESRAMKNLLLEKNFYQYKTQAHRNWKQPLNTQLETIESRAMKNLLQV</sequence>
<name>Q11A83_TRIEI</name>
<dbReference type="AlphaFoldDB" id="Q11A83"/>
<dbReference type="RefSeq" id="WP_011609990.1">
    <property type="nucleotide sequence ID" value="NC_008312.1"/>
</dbReference>
<dbReference type="HOGENOM" id="CLU_2482379_0_0_3"/>
<protein>
    <submittedName>
        <fullName evidence="1">Uncharacterized protein</fullName>
    </submittedName>
</protein>
<reference evidence="1" key="1">
    <citation type="submission" date="2006-06" db="EMBL/GenBank/DDBJ databases">
        <title>Complete sequence of Trichodesmium erythraeum IMS101.</title>
        <authorList>
            <consortium name="US DOE Joint Genome Institute"/>
            <person name="Copeland A."/>
            <person name="Lucas S."/>
            <person name="Lapidus A."/>
            <person name="Barry K."/>
            <person name="Detter J.C."/>
            <person name="Glavina del Rio T."/>
            <person name="Hammon N."/>
            <person name="Israni S."/>
            <person name="Dalin E."/>
            <person name="Tice H."/>
            <person name="Pitluck S."/>
            <person name="Kiss H."/>
            <person name="Munk A.C."/>
            <person name="Brettin T."/>
            <person name="Bruce D."/>
            <person name="Han C."/>
            <person name="Tapia R."/>
            <person name="Gilna P."/>
            <person name="Schmutz J."/>
            <person name="Larimer F."/>
            <person name="Land M."/>
            <person name="Hauser L."/>
            <person name="Kyrpides N."/>
            <person name="Kim E."/>
            <person name="Richardson P."/>
        </authorList>
    </citation>
    <scope>NUCLEOTIDE SEQUENCE [LARGE SCALE GENOMIC DNA]</scope>
    <source>
        <strain evidence="1">IMS101</strain>
    </source>
</reference>
<dbReference type="KEGG" id="ter:Tery_0084"/>
<organism evidence="1">
    <name type="scientific">Trichodesmium erythraeum (strain IMS101)</name>
    <dbReference type="NCBI Taxonomy" id="203124"/>
    <lineage>
        <taxon>Bacteria</taxon>
        <taxon>Bacillati</taxon>
        <taxon>Cyanobacteriota</taxon>
        <taxon>Cyanophyceae</taxon>
        <taxon>Oscillatoriophycideae</taxon>
        <taxon>Oscillatoriales</taxon>
        <taxon>Microcoleaceae</taxon>
        <taxon>Trichodesmium</taxon>
    </lineage>
</organism>